<accession>A0A7W3JB77</accession>
<keyword evidence="4" id="KW-1185">Reference proteome</keyword>
<gene>
    <name evidence="3" type="ORF">FHX71_003604</name>
</gene>
<evidence type="ECO:0000256" key="2">
    <source>
        <dbReference type="ARBA" id="ARBA00049106"/>
    </source>
</evidence>
<dbReference type="GO" id="GO:0005886">
    <property type="term" value="C:plasma membrane"/>
    <property type="evidence" value="ECO:0007669"/>
    <property type="project" value="TreeGrafter"/>
</dbReference>
<comment type="caution">
    <text evidence="3">The sequence shown here is derived from an EMBL/GenBank/DDBJ whole genome shotgun (WGS) entry which is preliminary data.</text>
</comment>
<dbReference type="GO" id="GO:0070967">
    <property type="term" value="F:coenzyme F420 binding"/>
    <property type="evidence" value="ECO:0007669"/>
    <property type="project" value="TreeGrafter"/>
</dbReference>
<comment type="similarity">
    <text evidence="1">Belongs to the F420H(2)-dependent quinone reductase family.</text>
</comment>
<sequence length="159" mass="18391">MPDDVRSQPRVPPRWFVRTAWWVHRGLYRVTGGRFGLRRPRGHRWGMLRLTTTGRRTGREHSVIVAYIENGDDLVTLAMNGWAQGDPAWWLNLKAHPEATVDLVHESRPVRAHAAQDAERDQLWTAWRAYDHELDAYAGLRTTETAVVVLSPWEQPTHL</sequence>
<evidence type="ECO:0000256" key="1">
    <source>
        <dbReference type="ARBA" id="ARBA00008710"/>
    </source>
</evidence>
<dbReference type="PANTHER" id="PTHR39428">
    <property type="entry name" value="F420H(2)-DEPENDENT QUINONE REDUCTASE RV1261C"/>
    <property type="match status" value="1"/>
</dbReference>
<dbReference type="Proteomes" id="UP000540568">
    <property type="component" value="Unassembled WGS sequence"/>
</dbReference>
<dbReference type="PANTHER" id="PTHR39428:SF1">
    <property type="entry name" value="F420H(2)-DEPENDENT QUINONE REDUCTASE RV1261C"/>
    <property type="match status" value="1"/>
</dbReference>
<reference evidence="3 4" key="1">
    <citation type="submission" date="2020-07" db="EMBL/GenBank/DDBJ databases">
        <title>Sequencing the genomes of 1000 actinobacteria strains.</title>
        <authorList>
            <person name="Klenk H.-P."/>
        </authorList>
    </citation>
    <scope>NUCLEOTIDE SEQUENCE [LARGE SCALE GENOMIC DNA]</scope>
    <source>
        <strain evidence="3 4">DSM 44121</strain>
    </source>
</reference>
<evidence type="ECO:0000313" key="4">
    <source>
        <dbReference type="Proteomes" id="UP000540568"/>
    </source>
</evidence>
<dbReference type="EMBL" id="JACGWV010000002">
    <property type="protein sequence ID" value="MBA8809628.1"/>
    <property type="molecule type" value="Genomic_DNA"/>
</dbReference>
<organism evidence="3 4">
    <name type="scientific">Promicromonospora sukumoe</name>
    <dbReference type="NCBI Taxonomy" id="88382"/>
    <lineage>
        <taxon>Bacteria</taxon>
        <taxon>Bacillati</taxon>
        <taxon>Actinomycetota</taxon>
        <taxon>Actinomycetes</taxon>
        <taxon>Micrococcales</taxon>
        <taxon>Promicromonosporaceae</taxon>
        <taxon>Promicromonospora</taxon>
    </lineage>
</organism>
<dbReference type="RefSeq" id="WP_312877102.1">
    <property type="nucleotide sequence ID" value="NZ_BAAATF010000008.1"/>
</dbReference>
<comment type="catalytic activity">
    <reaction evidence="2">
        <text>oxidized coenzyme F420-(gamma-L-Glu)(n) + a quinol + H(+) = reduced coenzyme F420-(gamma-L-Glu)(n) + a quinone</text>
        <dbReference type="Rhea" id="RHEA:39663"/>
        <dbReference type="Rhea" id="RHEA-COMP:12939"/>
        <dbReference type="Rhea" id="RHEA-COMP:14378"/>
        <dbReference type="ChEBI" id="CHEBI:15378"/>
        <dbReference type="ChEBI" id="CHEBI:24646"/>
        <dbReference type="ChEBI" id="CHEBI:132124"/>
        <dbReference type="ChEBI" id="CHEBI:133980"/>
        <dbReference type="ChEBI" id="CHEBI:139511"/>
    </reaction>
</comment>
<dbReference type="AlphaFoldDB" id="A0A7W3JB77"/>
<proteinExistence type="inferred from homology"/>
<dbReference type="GO" id="GO:0016491">
    <property type="term" value="F:oxidoreductase activity"/>
    <property type="evidence" value="ECO:0007669"/>
    <property type="project" value="InterPro"/>
</dbReference>
<dbReference type="InterPro" id="IPR004378">
    <property type="entry name" value="F420H2_quin_Rdtase"/>
</dbReference>
<evidence type="ECO:0000313" key="3">
    <source>
        <dbReference type="EMBL" id="MBA8809628.1"/>
    </source>
</evidence>
<protein>
    <submittedName>
        <fullName evidence="3">Deazaflavin-dependent oxidoreductase (Nitroreductase family)</fullName>
    </submittedName>
</protein>
<dbReference type="Pfam" id="PF04075">
    <property type="entry name" value="F420H2_quin_red"/>
    <property type="match status" value="1"/>
</dbReference>
<name>A0A7W3JB77_9MICO</name>
<dbReference type="Gene3D" id="2.30.110.10">
    <property type="entry name" value="Electron Transport, Fmn-binding Protein, Chain A"/>
    <property type="match status" value="1"/>
</dbReference>
<dbReference type="NCBIfam" id="TIGR00026">
    <property type="entry name" value="hi_GC_TIGR00026"/>
    <property type="match status" value="1"/>
</dbReference>
<dbReference type="InterPro" id="IPR012349">
    <property type="entry name" value="Split_barrel_FMN-bd"/>
</dbReference>